<dbReference type="Pfam" id="PF02630">
    <property type="entry name" value="SCO1-SenC"/>
    <property type="match status" value="1"/>
</dbReference>
<evidence type="ECO:0000256" key="2">
    <source>
        <dbReference type="ARBA" id="ARBA00023008"/>
    </source>
</evidence>
<dbReference type="InterPro" id="IPR036249">
    <property type="entry name" value="Thioredoxin-like_sf"/>
</dbReference>
<proteinExistence type="inferred from homology"/>
<keyword evidence="5" id="KW-0732">Signal</keyword>
<dbReference type="Proteomes" id="UP000245370">
    <property type="component" value="Unassembled WGS sequence"/>
</dbReference>
<dbReference type="InterPro" id="IPR013766">
    <property type="entry name" value="Thioredoxin_domain"/>
</dbReference>
<keyword evidence="2 3" id="KW-0186">Copper</keyword>
<evidence type="ECO:0000256" key="4">
    <source>
        <dbReference type="PIRSR" id="PIRSR603782-2"/>
    </source>
</evidence>
<feature type="binding site" evidence="3">
    <location>
        <position position="189"/>
    </location>
    <ligand>
        <name>Cu cation</name>
        <dbReference type="ChEBI" id="CHEBI:23378"/>
    </ligand>
</feature>
<keyword evidence="8" id="KW-1185">Reference proteome</keyword>
<feature type="binding site" evidence="3">
    <location>
        <position position="99"/>
    </location>
    <ligand>
        <name>Cu cation</name>
        <dbReference type="ChEBI" id="CHEBI:23378"/>
    </ligand>
</feature>
<dbReference type="CDD" id="cd02968">
    <property type="entry name" value="SCO"/>
    <property type="match status" value="1"/>
</dbReference>
<name>A0A2U2XBD3_9FLAO</name>
<evidence type="ECO:0000256" key="3">
    <source>
        <dbReference type="PIRSR" id="PIRSR603782-1"/>
    </source>
</evidence>
<feature type="chain" id="PRO_5015725996" evidence="5">
    <location>
        <begin position="31"/>
        <end position="228"/>
    </location>
</feature>
<feature type="binding site" evidence="3">
    <location>
        <position position="103"/>
    </location>
    <ligand>
        <name>Cu cation</name>
        <dbReference type="ChEBI" id="CHEBI:23378"/>
    </ligand>
</feature>
<feature type="signal peptide" evidence="5">
    <location>
        <begin position="1"/>
        <end position="30"/>
    </location>
</feature>
<organism evidence="7 8">
    <name type="scientific">Brumimicrobium oceani</name>
    <dbReference type="NCBI Taxonomy" id="2100725"/>
    <lineage>
        <taxon>Bacteria</taxon>
        <taxon>Pseudomonadati</taxon>
        <taxon>Bacteroidota</taxon>
        <taxon>Flavobacteriia</taxon>
        <taxon>Flavobacteriales</taxon>
        <taxon>Crocinitomicaceae</taxon>
        <taxon>Brumimicrobium</taxon>
    </lineage>
</organism>
<feature type="domain" description="Thioredoxin" evidence="6">
    <location>
        <begin position="61"/>
        <end position="226"/>
    </location>
</feature>
<dbReference type="PROSITE" id="PS51257">
    <property type="entry name" value="PROKAR_LIPOPROTEIN"/>
    <property type="match status" value="1"/>
</dbReference>
<keyword evidence="4" id="KW-1015">Disulfide bond</keyword>
<evidence type="ECO:0000313" key="8">
    <source>
        <dbReference type="Proteomes" id="UP000245370"/>
    </source>
</evidence>
<dbReference type="SUPFAM" id="SSF52833">
    <property type="entry name" value="Thioredoxin-like"/>
    <property type="match status" value="1"/>
</dbReference>
<evidence type="ECO:0000313" key="7">
    <source>
        <dbReference type="EMBL" id="PWH85105.1"/>
    </source>
</evidence>
<evidence type="ECO:0000256" key="5">
    <source>
        <dbReference type="SAM" id="SignalP"/>
    </source>
</evidence>
<dbReference type="RefSeq" id="WP_109359807.1">
    <property type="nucleotide sequence ID" value="NZ_QFRJ01000008.1"/>
</dbReference>
<dbReference type="PANTHER" id="PTHR12151:SF25">
    <property type="entry name" value="LINALOOL DEHYDRATASE_ISOMERASE DOMAIN-CONTAINING PROTEIN"/>
    <property type="match status" value="1"/>
</dbReference>
<reference evidence="7 8" key="1">
    <citation type="submission" date="2018-05" db="EMBL/GenBank/DDBJ databases">
        <title>Brumimicrobium oceani sp. nov., isolated from coastal sediment.</title>
        <authorList>
            <person name="Kou Y."/>
        </authorList>
    </citation>
    <scope>NUCLEOTIDE SEQUENCE [LARGE SCALE GENOMIC DNA]</scope>
    <source>
        <strain evidence="7 8">C305</strain>
    </source>
</reference>
<protein>
    <submittedName>
        <fullName evidence="7">SCO family protein</fullName>
    </submittedName>
</protein>
<gene>
    <name evidence="7" type="ORF">DIT68_10740</name>
</gene>
<evidence type="ECO:0000256" key="1">
    <source>
        <dbReference type="ARBA" id="ARBA00010996"/>
    </source>
</evidence>
<dbReference type="OrthoDB" id="9811998at2"/>
<keyword evidence="3" id="KW-0479">Metal-binding</keyword>
<dbReference type="GO" id="GO:0046872">
    <property type="term" value="F:metal ion binding"/>
    <property type="evidence" value="ECO:0007669"/>
    <property type="project" value="UniProtKB-KW"/>
</dbReference>
<comment type="caution">
    <text evidence="7">The sequence shown here is derived from an EMBL/GenBank/DDBJ whole genome shotgun (WGS) entry which is preliminary data.</text>
</comment>
<dbReference type="InterPro" id="IPR003782">
    <property type="entry name" value="SCO1/SenC"/>
</dbReference>
<sequence length="228" mass="26109">MIKMPEIQTRKSRNLIFTTLFLFSLFTACSNDKAGQNSVNLPYIGHHDVVYEAVEGYEIGDTIFHKVPKWEYLTQDSTVLSSQDIDNKVWIVDFFFSYCPTICPPMTKAMRGISDSLSDYSEDFNILSFSIDPDRDTPARLRLYRKRHEVTSENWFFLTGDEEETHTLGIEGFQIHANADEQAPGGFAHSSNFVLIDKNQHIRGVYDGLEPESREQLIIDAKKLLNAN</sequence>
<dbReference type="PANTHER" id="PTHR12151">
    <property type="entry name" value="ELECTRON TRANSPORT PROTIN SCO1/SENC FAMILY MEMBER"/>
    <property type="match status" value="1"/>
</dbReference>
<reference evidence="7 8" key="2">
    <citation type="submission" date="2018-05" db="EMBL/GenBank/DDBJ databases">
        <authorList>
            <person name="Lanie J.A."/>
            <person name="Ng W.-L."/>
            <person name="Kazmierczak K.M."/>
            <person name="Andrzejewski T.M."/>
            <person name="Davidsen T.M."/>
            <person name="Wayne K.J."/>
            <person name="Tettelin H."/>
            <person name="Glass J.I."/>
            <person name="Rusch D."/>
            <person name="Podicherti R."/>
            <person name="Tsui H.-C.T."/>
            <person name="Winkler M.E."/>
        </authorList>
    </citation>
    <scope>NUCLEOTIDE SEQUENCE [LARGE SCALE GENOMIC DNA]</scope>
    <source>
        <strain evidence="7 8">C305</strain>
    </source>
</reference>
<dbReference type="EMBL" id="QFRJ01000008">
    <property type="protein sequence ID" value="PWH85105.1"/>
    <property type="molecule type" value="Genomic_DNA"/>
</dbReference>
<feature type="disulfide bond" description="Redox-active" evidence="4">
    <location>
        <begin position="99"/>
        <end position="103"/>
    </location>
</feature>
<comment type="similarity">
    <text evidence="1">Belongs to the SCO1/2 family.</text>
</comment>
<dbReference type="Gene3D" id="3.40.30.10">
    <property type="entry name" value="Glutaredoxin"/>
    <property type="match status" value="1"/>
</dbReference>
<dbReference type="PROSITE" id="PS51352">
    <property type="entry name" value="THIOREDOXIN_2"/>
    <property type="match status" value="1"/>
</dbReference>
<evidence type="ECO:0000259" key="6">
    <source>
        <dbReference type="PROSITE" id="PS51352"/>
    </source>
</evidence>
<dbReference type="AlphaFoldDB" id="A0A2U2XBD3"/>
<accession>A0A2U2XBD3</accession>